<sequence length="631" mass="72056">MTAILFIFMAEERNRKFKFLSIFLLLFLGVFVLGQVPSGGKKPPPKKIKHMHSDVMRVLPSKFEGNPFAYGKVGFEHDGTRLYSDSAVYYQKENYFRAWGNVRMINDTVTMTSDSLVYDGNTKIAKAFDRVHMKDKKSELFADYVEYNRVTDIAIASGNVVMIDPSQRIETPYMVYDRKSGIARTDQGAIIRGKDGTVTHTQVLVYNSKTKTIDFDRNTTIETPDYRINSDKMIMNQSTDVTEFIGRTTITDRKNPRNYISMPTGGGTFNKKTGEAFLKKRSTVYREGKELHGDEMYFNDKTGFGWAKGNVLIDDPEEKRFIRGEYGEAHRELDSAFVTGNAYAVKAFSTDSLYFHADTIMAVQRKDSTKVLKAYFNARYFKSNAQGKSDSIFYNETKGLMKFFRDPIMWSGEQQITGDTIYAYNNPELQIMDSVRVFNNAFAISKVDSLNDKEFNQVKGKFMTGFFLNNELNLVEVHENAQALNFVDDEDHVTKVKERIGINTSDCGIIEAEIKGSEVEVLACRIQANSKLYPESKLPEKSRFLKDFIWRGEEKMQKWQDIFDEPPAYLEVKMKESGTETQEMEKIDLDDVVSSNSNQSDSGSAIQVDPKLNEEADPIQNTVEPTKENEK</sequence>
<keyword evidence="1" id="KW-0472">Membrane</keyword>
<dbReference type="Proteomes" id="UP000552241">
    <property type="component" value="Unassembled WGS sequence"/>
</dbReference>
<name>A0A838ZSY8_9FLAO</name>
<accession>A0A838ZSY8</accession>
<dbReference type="InterPro" id="IPR005653">
    <property type="entry name" value="OstA-like_N"/>
</dbReference>
<dbReference type="EMBL" id="JACDZE010000003">
    <property type="protein sequence ID" value="MBA5630073.1"/>
    <property type="molecule type" value="Genomic_DNA"/>
</dbReference>
<keyword evidence="5" id="KW-1185">Reference proteome</keyword>
<evidence type="ECO:0000313" key="4">
    <source>
        <dbReference type="EMBL" id="MBA5630073.1"/>
    </source>
</evidence>
<feature type="region of interest" description="Disordered" evidence="2">
    <location>
        <begin position="592"/>
        <end position="631"/>
    </location>
</feature>
<protein>
    <submittedName>
        <fullName evidence="4">LPS export ABC transporter periplasmic protein LptC</fullName>
    </submittedName>
</protein>
<evidence type="ECO:0000259" key="3">
    <source>
        <dbReference type="Pfam" id="PF13100"/>
    </source>
</evidence>
<comment type="caution">
    <text evidence="4">The sequence shown here is derived from an EMBL/GenBank/DDBJ whole genome shotgun (WGS) entry which is preliminary data.</text>
</comment>
<evidence type="ECO:0000256" key="2">
    <source>
        <dbReference type="SAM" id="MobiDB-lite"/>
    </source>
</evidence>
<dbReference type="InterPro" id="IPR050218">
    <property type="entry name" value="LptD"/>
</dbReference>
<evidence type="ECO:0000313" key="5">
    <source>
        <dbReference type="Proteomes" id="UP000552241"/>
    </source>
</evidence>
<gene>
    <name evidence="4" type="primary">lptC</name>
    <name evidence="4" type="ORF">HU137_09845</name>
</gene>
<dbReference type="Pfam" id="PF13100">
    <property type="entry name" value="OstA_2"/>
    <property type="match status" value="1"/>
</dbReference>
<feature type="domain" description="Organic solvent tolerance-like N-terminal" evidence="3">
    <location>
        <begin position="47"/>
        <end position="154"/>
    </location>
</feature>
<reference evidence="4 5" key="1">
    <citation type="submission" date="2020-07" db="EMBL/GenBank/DDBJ databases">
        <title>Moheibacter lacus sp. nov., a member of the family Flavobacteriaceae isolated from freshwater lake sediment.</title>
        <authorList>
            <person name="Liu Y."/>
        </authorList>
    </citation>
    <scope>NUCLEOTIDE SEQUENCE [LARGE SCALE GENOMIC DNA]</scope>
    <source>
        <strain evidence="4 5">BDHS18</strain>
    </source>
</reference>
<keyword evidence="1" id="KW-0998">Cell outer membrane</keyword>
<proteinExistence type="predicted"/>
<evidence type="ECO:0000256" key="1">
    <source>
        <dbReference type="ARBA" id="ARBA00023237"/>
    </source>
</evidence>
<dbReference type="GO" id="GO:0009279">
    <property type="term" value="C:cell outer membrane"/>
    <property type="evidence" value="ECO:0007669"/>
    <property type="project" value="TreeGrafter"/>
</dbReference>
<dbReference type="PANTHER" id="PTHR30189:SF1">
    <property type="entry name" value="LPS-ASSEMBLY PROTEIN LPTD"/>
    <property type="match status" value="1"/>
</dbReference>
<dbReference type="PANTHER" id="PTHR30189">
    <property type="entry name" value="LPS-ASSEMBLY PROTEIN"/>
    <property type="match status" value="1"/>
</dbReference>
<dbReference type="AlphaFoldDB" id="A0A838ZSY8"/>
<dbReference type="Gene3D" id="2.60.450.10">
    <property type="entry name" value="Lipopolysaccharide (LPS) transport protein A like domain"/>
    <property type="match status" value="3"/>
</dbReference>
<dbReference type="GO" id="GO:1990351">
    <property type="term" value="C:transporter complex"/>
    <property type="evidence" value="ECO:0007669"/>
    <property type="project" value="TreeGrafter"/>
</dbReference>
<organism evidence="4 5">
    <name type="scientific">Moheibacter lacus</name>
    <dbReference type="NCBI Taxonomy" id="2745851"/>
    <lineage>
        <taxon>Bacteria</taxon>
        <taxon>Pseudomonadati</taxon>
        <taxon>Bacteroidota</taxon>
        <taxon>Flavobacteriia</taxon>
        <taxon>Flavobacteriales</taxon>
        <taxon>Weeksellaceae</taxon>
        <taxon>Moheibacter</taxon>
    </lineage>
</organism>
<feature type="compositionally biased region" description="Low complexity" evidence="2">
    <location>
        <begin position="592"/>
        <end position="604"/>
    </location>
</feature>